<accession>A0A926V9B4</accession>
<dbReference type="SMART" id="SM00267">
    <property type="entry name" value="GGDEF"/>
    <property type="match status" value="1"/>
</dbReference>
<dbReference type="PANTHER" id="PTHR44757">
    <property type="entry name" value="DIGUANYLATE CYCLASE DGCP"/>
    <property type="match status" value="1"/>
</dbReference>
<dbReference type="InterPro" id="IPR000160">
    <property type="entry name" value="GGDEF_dom"/>
</dbReference>
<dbReference type="Gene3D" id="3.30.450.20">
    <property type="entry name" value="PAS domain"/>
    <property type="match status" value="1"/>
</dbReference>
<dbReference type="Gene3D" id="3.30.70.270">
    <property type="match status" value="1"/>
</dbReference>
<dbReference type="Pfam" id="PF13426">
    <property type="entry name" value="PAS_9"/>
    <property type="match status" value="1"/>
</dbReference>
<dbReference type="InterPro" id="IPR001633">
    <property type="entry name" value="EAL_dom"/>
</dbReference>
<dbReference type="InterPro" id="IPR001610">
    <property type="entry name" value="PAC"/>
</dbReference>
<evidence type="ECO:0000259" key="1">
    <source>
        <dbReference type="PROSITE" id="PS50112"/>
    </source>
</evidence>
<dbReference type="PROSITE" id="PS50113">
    <property type="entry name" value="PAC"/>
    <property type="match status" value="1"/>
</dbReference>
<dbReference type="SUPFAM" id="SSF55781">
    <property type="entry name" value="GAF domain-like"/>
    <property type="match status" value="1"/>
</dbReference>
<proteinExistence type="predicted"/>
<dbReference type="Gene3D" id="3.30.450.40">
    <property type="match status" value="1"/>
</dbReference>
<dbReference type="InterPro" id="IPR000014">
    <property type="entry name" value="PAS"/>
</dbReference>
<dbReference type="PROSITE" id="PS50112">
    <property type="entry name" value="PAS"/>
    <property type="match status" value="1"/>
</dbReference>
<dbReference type="SMART" id="SM00086">
    <property type="entry name" value="PAC"/>
    <property type="match status" value="1"/>
</dbReference>
<reference evidence="5" key="2">
    <citation type="submission" date="2020-08" db="EMBL/GenBank/DDBJ databases">
        <authorList>
            <person name="Chen M."/>
            <person name="Teng W."/>
            <person name="Zhao L."/>
            <person name="Hu C."/>
            <person name="Zhou Y."/>
            <person name="Han B."/>
            <person name="Song L."/>
            <person name="Shu W."/>
        </authorList>
    </citation>
    <scope>NUCLEOTIDE SEQUENCE</scope>
    <source>
        <strain evidence="5">FACHB-1375</strain>
    </source>
</reference>
<evidence type="ECO:0000259" key="3">
    <source>
        <dbReference type="PROSITE" id="PS50883"/>
    </source>
</evidence>
<dbReference type="CDD" id="cd00130">
    <property type="entry name" value="PAS"/>
    <property type="match status" value="1"/>
</dbReference>
<name>A0A926V9B4_9CYAN</name>
<comment type="caution">
    <text evidence="5">The sequence shown here is derived from an EMBL/GenBank/DDBJ whole genome shotgun (WGS) entry which is preliminary data.</text>
</comment>
<dbReference type="EMBL" id="JACJPW010000001">
    <property type="protein sequence ID" value="MBD2179674.1"/>
    <property type="molecule type" value="Genomic_DNA"/>
</dbReference>
<feature type="domain" description="EAL" evidence="3">
    <location>
        <begin position="449"/>
        <end position="705"/>
    </location>
</feature>
<feature type="domain" description="GGDEF" evidence="4">
    <location>
        <begin position="307"/>
        <end position="440"/>
    </location>
</feature>
<dbReference type="InterPro" id="IPR003018">
    <property type="entry name" value="GAF"/>
</dbReference>
<dbReference type="Gene3D" id="3.20.20.450">
    <property type="entry name" value="EAL domain"/>
    <property type="match status" value="1"/>
</dbReference>
<dbReference type="InterPro" id="IPR043128">
    <property type="entry name" value="Rev_trsase/Diguanyl_cyclase"/>
</dbReference>
<dbReference type="SUPFAM" id="SSF141868">
    <property type="entry name" value="EAL domain-like"/>
    <property type="match status" value="1"/>
</dbReference>
<protein>
    <submittedName>
        <fullName evidence="5">EAL domain-containing protein</fullName>
    </submittedName>
</protein>
<feature type="domain" description="PAC" evidence="2">
    <location>
        <begin position="222"/>
        <end position="274"/>
    </location>
</feature>
<organism evidence="5 6">
    <name type="scientific">Aerosakkonema funiforme FACHB-1375</name>
    <dbReference type="NCBI Taxonomy" id="2949571"/>
    <lineage>
        <taxon>Bacteria</taxon>
        <taxon>Bacillati</taxon>
        <taxon>Cyanobacteriota</taxon>
        <taxon>Cyanophyceae</taxon>
        <taxon>Oscillatoriophycideae</taxon>
        <taxon>Aerosakkonematales</taxon>
        <taxon>Aerosakkonemataceae</taxon>
        <taxon>Aerosakkonema</taxon>
    </lineage>
</organism>
<dbReference type="InterPro" id="IPR029016">
    <property type="entry name" value="GAF-like_dom_sf"/>
</dbReference>
<dbReference type="NCBIfam" id="TIGR00254">
    <property type="entry name" value="GGDEF"/>
    <property type="match status" value="1"/>
</dbReference>
<sequence length="706" mass="80400">MTSQEELDNITRLAAYICQSAIALIYLTDGTQQWFASEGSLEGLQISTDSACHAYALLHKELLIIEDTWQDTKLTTTALATFTHSVRFYVGIPLINCQGDSFGCLCVMDVKPRQFTNLQKEGLQILAKHVTNQLESHHMTSQVLRESETSFQLLVQSVKDYAIFMLDPNGYIITWNEGAAKIKGYQPKEIIGQHFSRFYPQEDILRDKPNRVLKMAAAEGRFEEEAWRVRKDRSRFWANVVITALRDESGKLKGFAKVTRDITERKRAEEQLIHNAFHDALTGLPNRTLFIERLGHELRYAKRHPEYLFAVLFLDIDRFKTINESLGHAVGDSVLKAIAQRLETFFKGTDAIARFGGDAFTILLEDVLSISEASWIAEKITQELALPFYIKEREIFITISIGIALNFEGLTQPDDLLRDAEIAMFIAKTEGRARYQVFDASMHDRAVRRLQLENDLRRAISGDELRLFYQPIVSLITGKITGFEALLRWQHPQKGWVYPGEFIPLAEETGLILPMDLWVLRESCRQLKQWQIQYPNYRYLTINVNLSGQQFSQPNLLEKIDIILAETGLDAEHLKLEITEAFLINKPEEASATLKLLKKRQIKLAIDDFGTGYCGLNYLHRFPLDTLKIDRSFVSKLGVEREVSIIVEAIVSLAHNLGMEVVAEGIETKEQQAQLQAMQCEYGQGYLLSKPLDKEAAQLLIASSSL</sequence>
<dbReference type="InterPro" id="IPR052155">
    <property type="entry name" value="Biofilm_reg_signaling"/>
</dbReference>
<dbReference type="Pfam" id="PF01590">
    <property type="entry name" value="GAF"/>
    <property type="match status" value="1"/>
</dbReference>
<evidence type="ECO:0000259" key="2">
    <source>
        <dbReference type="PROSITE" id="PS50113"/>
    </source>
</evidence>
<dbReference type="Proteomes" id="UP000641646">
    <property type="component" value="Unassembled WGS sequence"/>
</dbReference>
<feature type="domain" description="PAS" evidence="1">
    <location>
        <begin position="147"/>
        <end position="202"/>
    </location>
</feature>
<dbReference type="Pfam" id="PF00990">
    <property type="entry name" value="GGDEF"/>
    <property type="match status" value="1"/>
</dbReference>
<evidence type="ECO:0000259" key="4">
    <source>
        <dbReference type="PROSITE" id="PS50887"/>
    </source>
</evidence>
<evidence type="ECO:0000313" key="6">
    <source>
        <dbReference type="Proteomes" id="UP000641646"/>
    </source>
</evidence>
<dbReference type="AlphaFoldDB" id="A0A926V9B4"/>
<evidence type="ECO:0000313" key="5">
    <source>
        <dbReference type="EMBL" id="MBD2179674.1"/>
    </source>
</evidence>
<keyword evidence="6" id="KW-1185">Reference proteome</keyword>
<dbReference type="PROSITE" id="PS50887">
    <property type="entry name" value="GGDEF"/>
    <property type="match status" value="1"/>
</dbReference>
<dbReference type="CDD" id="cd01949">
    <property type="entry name" value="GGDEF"/>
    <property type="match status" value="1"/>
</dbReference>
<dbReference type="SMART" id="SM00091">
    <property type="entry name" value="PAS"/>
    <property type="match status" value="1"/>
</dbReference>
<dbReference type="NCBIfam" id="TIGR00229">
    <property type="entry name" value="sensory_box"/>
    <property type="match status" value="1"/>
</dbReference>
<dbReference type="CDD" id="cd01948">
    <property type="entry name" value="EAL"/>
    <property type="match status" value="1"/>
</dbReference>
<dbReference type="FunFam" id="3.20.20.450:FF:000001">
    <property type="entry name" value="Cyclic di-GMP phosphodiesterase yahA"/>
    <property type="match status" value="1"/>
</dbReference>
<dbReference type="InterPro" id="IPR035919">
    <property type="entry name" value="EAL_sf"/>
</dbReference>
<dbReference type="InterPro" id="IPR035965">
    <property type="entry name" value="PAS-like_dom_sf"/>
</dbReference>
<dbReference type="SUPFAM" id="SSF55785">
    <property type="entry name" value="PYP-like sensor domain (PAS domain)"/>
    <property type="match status" value="1"/>
</dbReference>
<gene>
    <name evidence="5" type="ORF">H6G03_00870</name>
</gene>
<dbReference type="SUPFAM" id="SSF55073">
    <property type="entry name" value="Nucleotide cyclase"/>
    <property type="match status" value="1"/>
</dbReference>
<dbReference type="PANTHER" id="PTHR44757:SF2">
    <property type="entry name" value="BIOFILM ARCHITECTURE MAINTENANCE PROTEIN MBAA"/>
    <property type="match status" value="1"/>
</dbReference>
<dbReference type="InterPro" id="IPR000700">
    <property type="entry name" value="PAS-assoc_C"/>
</dbReference>
<reference evidence="5" key="1">
    <citation type="journal article" date="2015" name="ISME J.">
        <title>Draft Genome Sequence of Streptomyces incarnatus NRRL8089, which Produces the Nucleoside Antibiotic Sinefungin.</title>
        <authorList>
            <person name="Oshima K."/>
            <person name="Hattori M."/>
            <person name="Shimizu H."/>
            <person name="Fukuda K."/>
            <person name="Nemoto M."/>
            <person name="Inagaki K."/>
            <person name="Tamura T."/>
        </authorList>
    </citation>
    <scope>NUCLEOTIDE SEQUENCE</scope>
    <source>
        <strain evidence="5">FACHB-1375</strain>
    </source>
</reference>
<dbReference type="Pfam" id="PF00563">
    <property type="entry name" value="EAL"/>
    <property type="match status" value="1"/>
</dbReference>
<dbReference type="InterPro" id="IPR029787">
    <property type="entry name" value="Nucleotide_cyclase"/>
</dbReference>
<dbReference type="SMART" id="SM00052">
    <property type="entry name" value="EAL"/>
    <property type="match status" value="1"/>
</dbReference>
<dbReference type="PROSITE" id="PS50883">
    <property type="entry name" value="EAL"/>
    <property type="match status" value="1"/>
</dbReference>